<proteinExistence type="predicted"/>
<accession>A0A0A8Z6A8</accession>
<dbReference type="AlphaFoldDB" id="A0A0A8Z6A8"/>
<dbReference type="EMBL" id="GBRH01265605">
    <property type="protein sequence ID" value="JAD32290.1"/>
    <property type="molecule type" value="Transcribed_RNA"/>
</dbReference>
<protein>
    <submittedName>
        <fullName evidence="1">Uncharacterized protein</fullName>
    </submittedName>
</protein>
<name>A0A0A8Z6A8_ARUDO</name>
<sequence length="35" mass="4183">MHLLIYYQQLYSQSPLKLEMPDKPCTGYIKRSCYA</sequence>
<evidence type="ECO:0000313" key="1">
    <source>
        <dbReference type="EMBL" id="JAD32290.1"/>
    </source>
</evidence>
<reference evidence="1" key="1">
    <citation type="submission" date="2014-09" db="EMBL/GenBank/DDBJ databases">
        <authorList>
            <person name="Magalhaes I.L.F."/>
            <person name="Oliveira U."/>
            <person name="Santos F.R."/>
            <person name="Vidigal T.H.D.A."/>
            <person name="Brescovit A.D."/>
            <person name="Santos A.J."/>
        </authorList>
    </citation>
    <scope>NUCLEOTIDE SEQUENCE</scope>
    <source>
        <tissue evidence="1">Shoot tissue taken approximately 20 cm above the soil surface</tissue>
    </source>
</reference>
<reference evidence="1" key="2">
    <citation type="journal article" date="2015" name="Data Brief">
        <title>Shoot transcriptome of the giant reed, Arundo donax.</title>
        <authorList>
            <person name="Barrero R.A."/>
            <person name="Guerrero F.D."/>
            <person name="Moolhuijzen P."/>
            <person name="Goolsby J.A."/>
            <person name="Tidwell J."/>
            <person name="Bellgard S.E."/>
            <person name="Bellgard M.I."/>
        </authorList>
    </citation>
    <scope>NUCLEOTIDE SEQUENCE</scope>
    <source>
        <tissue evidence="1">Shoot tissue taken approximately 20 cm above the soil surface</tissue>
    </source>
</reference>
<organism evidence="1">
    <name type="scientific">Arundo donax</name>
    <name type="common">Giant reed</name>
    <name type="synonym">Donax arundinaceus</name>
    <dbReference type="NCBI Taxonomy" id="35708"/>
    <lineage>
        <taxon>Eukaryota</taxon>
        <taxon>Viridiplantae</taxon>
        <taxon>Streptophyta</taxon>
        <taxon>Embryophyta</taxon>
        <taxon>Tracheophyta</taxon>
        <taxon>Spermatophyta</taxon>
        <taxon>Magnoliopsida</taxon>
        <taxon>Liliopsida</taxon>
        <taxon>Poales</taxon>
        <taxon>Poaceae</taxon>
        <taxon>PACMAD clade</taxon>
        <taxon>Arundinoideae</taxon>
        <taxon>Arundineae</taxon>
        <taxon>Arundo</taxon>
    </lineage>
</organism>